<keyword evidence="1 8" id="KW-0540">Nuclease</keyword>
<dbReference type="SUPFAM" id="SSF160443">
    <property type="entry name" value="SMR domain-like"/>
    <property type="match status" value="1"/>
</dbReference>
<dbReference type="EC" id="3.1.-.-" evidence="8"/>
<dbReference type="GO" id="GO:0030983">
    <property type="term" value="F:mismatched DNA binding"/>
    <property type="evidence" value="ECO:0007669"/>
    <property type="project" value="InterPro"/>
</dbReference>
<keyword evidence="3 8" id="KW-0547">Nucleotide-binding</keyword>
<feature type="coiled-coil region" evidence="9">
    <location>
        <begin position="515"/>
        <end position="628"/>
    </location>
</feature>
<accession>A0A6A7KA66</accession>
<protein>
    <recommendedName>
        <fullName evidence="8">Endonuclease MutS2</fullName>
        <ecNumber evidence="8">3.1.-.-</ecNumber>
    </recommendedName>
    <alternativeName>
        <fullName evidence="8">Ribosome-associated protein quality control-upstream factor</fullName>
        <shortName evidence="8">RQC-upstream factor</shortName>
        <shortName evidence="8">RqcU</shortName>
        <ecNumber evidence="8">3.6.4.-</ecNumber>
    </alternativeName>
</protein>
<dbReference type="SMART" id="SM00533">
    <property type="entry name" value="MUTSd"/>
    <property type="match status" value="1"/>
</dbReference>
<comment type="function">
    <text evidence="8">Endonuclease that is involved in the suppression of homologous recombination and thus may have a key role in the control of bacterial genetic diversity.</text>
</comment>
<evidence type="ECO:0000256" key="9">
    <source>
        <dbReference type="SAM" id="Coils"/>
    </source>
</evidence>
<dbReference type="GO" id="GO:0140664">
    <property type="term" value="F:ATP-dependent DNA damage sensor activity"/>
    <property type="evidence" value="ECO:0007669"/>
    <property type="project" value="InterPro"/>
</dbReference>
<keyword evidence="8 11" id="KW-0255">Endonuclease</keyword>
<dbReference type="InterPro" id="IPR036063">
    <property type="entry name" value="Smr_dom_sf"/>
</dbReference>
<comment type="function">
    <text evidence="8">Acts as a ribosome collision sensor, splitting the ribosome into its 2 subunits. Detects stalled/collided 70S ribosomes which it binds and splits by an ATP-hydrolysis driven conformational change. Acts upstream of the ribosome quality control system (RQC), a ribosome-associated complex that mediates the extraction of incompletely synthesized nascent chains from stalled ribosomes and their subsequent degradation. Probably generates substrates for RQC.</text>
</comment>
<dbReference type="PROSITE" id="PS50828">
    <property type="entry name" value="SMR"/>
    <property type="match status" value="1"/>
</dbReference>
<keyword evidence="2 8" id="KW-0699">rRNA-binding</keyword>
<dbReference type="SUPFAM" id="SSF52540">
    <property type="entry name" value="P-loop containing nucleoside triphosphate hydrolases"/>
    <property type="match status" value="1"/>
</dbReference>
<evidence type="ECO:0000256" key="2">
    <source>
        <dbReference type="ARBA" id="ARBA00022730"/>
    </source>
</evidence>
<dbReference type="GO" id="GO:0043023">
    <property type="term" value="F:ribosomal large subunit binding"/>
    <property type="evidence" value="ECO:0007669"/>
    <property type="project" value="UniProtKB-UniRule"/>
</dbReference>
<evidence type="ECO:0000256" key="5">
    <source>
        <dbReference type="ARBA" id="ARBA00022840"/>
    </source>
</evidence>
<keyword evidence="6 8" id="KW-0694">RNA-binding</keyword>
<dbReference type="AlphaFoldDB" id="A0A6A7KA66"/>
<evidence type="ECO:0000256" key="4">
    <source>
        <dbReference type="ARBA" id="ARBA00022801"/>
    </source>
</evidence>
<dbReference type="GO" id="GO:0019843">
    <property type="term" value="F:rRNA binding"/>
    <property type="evidence" value="ECO:0007669"/>
    <property type="project" value="UniProtKB-UniRule"/>
</dbReference>
<dbReference type="InterPro" id="IPR027417">
    <property type="entry name" value="P-loop_NTPase"/>
</dbReference>
<dbReference type="EMBL" id="WHNX01000016">
    <property type="protein sequence ID" value="MPW26324.1"/>
    <property type="molecule type" value="Genomic_DNA"/>
</dbReference>
<dbReference type="GO" id="GO:0006298">
    <property type="term" value="P:mismatch repair"/>
    <property type="evidence" value="ECO:0007669"/>
    <property type="project" value="InterPro"/>
</dbReference>
<reference evidence="11 12" key="1">
    <citation type="submission" date="2019-10" db="EMBL/GenBank/DDBJ databases">
        <title>Alkalibaculum tamaniensis sp.nov., a new alkaliphilic acetogen, isolated on methoxylated aromatics from a mud volcano.</title>
        <authorList>
            <person name="Khomyakova M.A."/>
            <person name="Merkel A.Y."/>
            <person name="Bonch-Osmolovskaya E.A."/>
            <person name="Slobodkin A.I."/>
        </authorList>
    </citation>
    <scope>NUCLEOTIDE SEQUENCE [LARGE SCALE GENOMIC DNA]</scope>
    <source>
        <strain evidence="11 12">M08DMB</strain>
    </source>
</reference>
<dbReference type="InterPro" id="IPR046893">
    <property type="entry name" value="MSSS"/>
</dbReference>
<dbReference type="FunFam" id="3.40.50.300:FF:000830">
    <property type="entry name" value="Endonuclease MutS2"/>
    <property type="match status" value="1"/>
</dbReference>
<dbReference type="Pfam" id="PF00488">
    <property type="entry name" value="MutS_V"/>
    <property type="match status" value="1"/>
</dbReference>
<dbReference type="SUPFAM" id="SSF48334">
    <property type="entry name" value="DNA repair protein MutS, domain III"/>
    <property type="match status" value="1"/>
</dbReference>
<keyword evidence="12" id="KW-1185">Reference proteome</keyword>
<keyword evidence="9" id="KW-0175">Coiled coil</keyword>
<dbReference type="InterPro" id="IPR005747">
    <property type="entry name" value="MutS2"/>
</dbReference>
<comment type="subunit">
    <text evidence="8">Homodimer. Binds to stalled ribosomes, contacting rRNA.</text>
</comment>
<evidence type="ECO:0000313" key="11">
    <source>
        <dbReference type="EMBL" id="MPW26324.1"/>
    </source>
</evidence>
<organism evidence="11 12">
    <name type="scientific">Alkalibaculum sporogenes</name>
    <dbReference type="NCBI Taxonomy" id="2655001"/>
    <lineage>
        <taxon>Bacteria</taxon>
        <taxon>Bacillati</taxon>
        <taxon>Bacillota</taxon>
        <taxon>Clostridia</taxon>
        <taxon>Eubacteriales</taxon>
        <taxon>Eubacteriaceae</taxon>
        <taxon>Alkalibaculum</taxon>
    </lineage>
</organism>
<dbReference type="NCBIfam" id="TIGR01069">
    <property type="entry name" value="mutS2"/>
    <property type="match status" value="1"/>
</dbReference>
<dbReference type="Gene3D" id="3.30.1370.110">
    <property type="match status" value="1"/>
</dbReference>
<dbReference type="Pfam" id="PF20297">
    <property type="entry name" value="MSSS"/>
    <property type="match status" value="1"/>
</dbReference>
<dbReference type="InterPro" id="IPR007696">
    <property type="entry name" value="DNA_mismatch_repair_MutS_core"/>
</dbReference>
<dbReference type="GO" id="GO:0004519">
    <property type="term" value="F:endonuclease activity"/>
    <property type="evidence" value="ECO:0007669"/>
    <property type="project" value="UniProtKB-UniRule"/>
</dbReference>
<dbReference type="InterPro" id="IPR000432">
    <property type="entry name" value="DNA_mismatch_repair_MutS_C"/>
</dbReference>
<dbReference type="Pfam" id="PF01713">
    <property type="entry name" value="Smr"/>
    <property type="match status" value="1"/>
</dbReference>
<evidence type="ECO:0000256" key="3">
    <source>
        <dbReference type="ARBA" id="ARBA00022741"/>
    </source>
</evidence>
<dbReference type="EC" id="3.6.4.-" evidence="8"/>
<dbReference type="RefSeq" id="WP_152804721.1">
    <property type="nucleotide sequence ID" value="NZ_WHNX01000016.1"/>
</dbReference>
<dbReference type="SMART" id="SM00463">
    <property type="entry name" value="SMR"/>
    <property type="match status" value="1"/>
</dbReference>
<gene>
    <name evidence="8" type="primary">mutS2</name>
    <name evidence="8" type="synonym">rqcU</name>
    <name evidence="11" type="ORF">GC105_11040</name>
</gene>
<comment type="caution">
    <text evidence="11">The sequence shown here is derived from an EMBL/GenBank/DDBJ whole genome shotgun (WGS) entry which is preliminary data.</text>
</comment>
<dbReference type="GO" id="GO:0005524">
    <property type="term" value="F:ATP binding"/>
    <property type="evidence" value="ECO:0007669"/>
    <property type="project" value="UniProtKB-UniRule"/>
</dbReference>
<dbReference type="InterPro" id="IPR036187">
    <property type="entry name" value="DNA_mismatch_repair_MutS_sf"/>
</dbReference>
<evidence type="ECO:0000256" key="1">
    <source>
        <dbReference type="ARBA" id="ARBA00022722"/>
    </source>
</evidence>
<evidence type="ECO:0000256" key="8">
    <source>
        <dbReference type="HAMAP-Rule" id="MF_00092"/>
    </source>
</evidence>
<dbReference type="PANTHER" id="PTHR48466">
    <property type="entry name" value="OS10G0509000 PROTEIN-RELATED"/>
    <property type="match status" value="1"/>
</dbReference>
<dbReference type="HAMAP" id="MF_00092">
    <property type="entry name" value="MutS2"/>
    <property type="match status" value="1"/>
</dbReference>
<keyword evidence="7 8" id="KW-0238">DNA-binding</keyword>
<evidence type="ECO:0000256" key="7">
    <source>
        <dbReference type="ARBA" id="ARBA00023125"/>
    </source>
</evidence>
<dbReference type="Proteomes" id="UP000440004">
    <property type="component" value="Unassembled WGS sequence"/>
</dbReference>
<proteinExistence type="inferred from homology"/>
<dbReference type="GO" id="GO:0072344">
    <property type="term" value="P:rescue of stalled ribosome"/>
    <property type="evidence" value="ECO:0007669"/>
    <property type="project" value="UniProtKB-UniRule"/>
</dbReference>
<sequence>MNGKTLRVLEYNKVIKNLKEFAVSEKGSESIESLKPISSRARIEILLKETDEAVRMLLSNGTIPLEGFYELSYILKKAKINSILSLKDLMQIGATLRVIKSVRKYCEEINTMEKFNIIDTLVSSLEEISDLEKEISRCILSEEELADNASDELFSVRRQINRKNQNIKEKLSSMLTSPTYQKYLQDQIITIRQDRYVLPIKLEYRSNVAGIVHDQSSTGATLFIEPMAVVEMNNDLKKLKLQEIAEVERILRDFTLQVASYYDELSYNYETLIQLDVIFAKGKYALNINAVCPKLNDALYFNLIKARHPLIDAESVVASDIYLGEKFNTLVITGPNTGGKTVVLKTVGLMCLMVQTGLFIPVNDQSSICIYENIFADIGDEQSIEQSLSTFSSHMTNIVDIVKHKVDKTLVLLDELGAGTDPTEGAALAMAILDYLHSGDVSTIVTTHYSELKQYAITQDNVENASVEFNVETLSPTYKLLIGIPGKSNAFEISKSLGLNYEIIENSKKYLSNENIKFEDILHDIEKRNKETEQNYYEAIKNREKSESFLQELEVEKQRIIEKQKNVELIAKQNALKILEDANEQALQIIKEMNQIKTRAKNSYTGELEELKRDLKEKENKLIVEISKETPQHNKSSKPFKPGDRVLVTSLNQKGYIIKVNADNSALVELGIMKSKVNIRDIVHVDEQEVAKKNYSRSGVQSKSKNIQTSIDVRGMNSEEVIMDVEKFIDDAYLSNLAQITIIHGKGTGVLRQAIQILLKKNKHVSEFRLGGFHEGGIGATIVTLK</sequence>
<keyword evidence="4 8" id="KW-0378">Hydrolase</keyword>
<dbReference type="PANTHER" id="PTHR48466:SF2">
    <property type="entry name" value="OS10G0509000 PROTEIN"/>
    <property type="match status" value="1"/>
</dbReference>
<dbReference type="SMART" id="SM00534">
    <property type="entry name" value="MUTSac"/>
    <property type="match status" value="1"/>
</dbReference>
<keyword evidence="5 8" id="KW-0067">ATP-binding</keyword>
<dbReference type="Gene3D" id="3.40.50.300">
    <property type="entry name" value="P-loop containing nucleotide triphosphate hydrolases"/>
    <property type="match status" value="1"/>
</dbReference>
<comment type="similarity">
    <text evidence="8">Belongs to the DNA mismatch repair MutS family. MutS2 subfamily.</text>
</comment>
<evidence type="ECO:0000256" key="6">
    <source>
        <dbReference type="ARBA" id="ARBA00022884"/>
    </source>
</evidence>
<dbReference type="GO" id="GO:0016887">
    <property type="term" value="F:ATP hydrolysis activity"/>
    <property type="evidence" value="ECO:0007669"/>
    <property type="project" value="InterPro"/>
</dbReference>
<dbReference type="PROSITE" id="PS00486">
    <property type="entry name" value="DNA_MISMATCH_REPAIR_2"/>
    <property type="match status" value="1"/>
</dbReference>
<dbReference type="InterPro" id="IPR045076">
    <property type="entry name" value="MutS"/>
</dbReference>
<evidence type="ECO:0000313" key="12">
    <source>
        <dbReference type="Proteomes" id="UP000440004"/>
    </source>
</evidence>
<dbReference type="CDD" id="cd03280">
    <property type="entry name" value="ABC_MutS2"/>
    <property type="match status" value="1"/>
</dbReference>
<evidence type="ECO:0000259" key="10">
    <source>
        <dbReference type="PROSITE" id="PS50828"/>
    </source>
</evidence>
<name>A0A6A7KA66_9FIRM</name>
<feature type="binding site" evidence="8">
    <location>
        <begin position="334"/>
        <end position="341"/>
    </location>
    <ligand>
        <name>ATP</name>
        <dbReference type="ChEBI" id="CHEBI:30616"/>
    </ligand>
</feature>
<feature type="domain" description="Smr" evidence="10">
    <location>
        <begin position="711"/>
        <end position="786"/>
    </location>
</feature>
<dbReference type="InterPro" id="IPR002625">
    <property type="entry name" value="Smr_dom"/>
</dbReference>
<dbReference type="GO" id="GO:0045910">
    <property type="term" value="P:negative regulation of DNA recombination"/>
    <property type="evidence" value="ECO:0007669"/>
    <property type="project" value="InterPro"/>
</dbReference>
<dbReference type="PIRSF" id="PIRSF005814">
    <property type="entry name" value="MutS_YshD"/>
    <property type="match status" value="1"/>
</dbReference>